<accession>A0A1D8AW05</accession>
<dbReference type="PATRIC" id="fig|1838286.3.peg.2147"/>
<name>A0A1D8AW05_9BACT</name>
<reference evidence="2 3" key="1">
    <citation type="submission" date="2016-06" db="EMBL/GenBank/DDBJ databases">
        <title>Three novel species with peptidoglycan cell walls form the new genus Lacunisphaera gen. nov. in the family Opitutaceae of the verrucomicrobial subdivision 4.</title>
        <authorList>
            <person name="Rast P."/>
            <person name="Gloeckner I."/>
            <person name="Jogler M."/>
            <person name="Boedeker C."/>
            <person name="Jeske O."/>
            <person name="Wiegand S."/>
            <person name="Reinhardt R."/>
            <person name="Schumann P."/>
            <person name="Rohde M."/>
            <person name="Spring S."/>
            <person name="Gloeckner F.O."/>
            <person name="Jogler C."/>
        </authorList>
    </citation>
    <scope>NUCLEOTIDE SEQUENCE [LARGE SCALE GENOMIC DNA]</scope>
    <source>
        <strain evidence="2 3">IG16b</strain>
    </source>
</reference>
<evidence type="ECO:0000313" key="2">
    <source>
        <dbReference type="EMBL" id="AOS45061.1"/>
    </source>
</evidence>
<dbReference type="AlphaFoldDB" id="A0A1D8AW05"/>
<dbReference type="EMBL" id="CP016094">
    <property type="protein sequence ID" value="AOS45061.1"/>
    <property type="molecule type" value="Genomic_DNA"/>
</dbReference>
<dbReference type="InterPro" id="IPR022584">
    <property type="entry name" value="DUF2937"/>
</dbReference>
<dbReference type="KEGG" id="obg:Verru16b_02130"/>
<feature type="transmembrane region" description="Helical" evidence="1">
    <location>
        <begin position="143"/>
        <end position="162"/>
    </location>
</feature>
<dbReference type="RefSeq" id="WP_069962253.1">
    <property type="nucleotide sequence ID" value="NZ_CP016094.1"/>
</dbReference>
<evidence type="ECO:0000256" key="1">
    <source>
        <dbReference type="SAM" id="Phobius"/>
    </source>
</evidence>
<keyword evidence="1" id="KW-1133">Transmembrane helix</keyword>
<proteinExistence type="predicted"/>
<keyword evidence="3" id="KW-1185">Reference proteome</keyword>
<dbReference type="Proteomes" id="UP000095228">
    <property type="component" value="Chromosome"/>
</dbReference>
<dbReference type="Pfam" id="PF11157">
    <property type="entry name" value="DUF2937"/>
    <property type="match status" value="1"/>
</dbReference>
<evidence type="ECO:0000313" key="3">
    <source>
        <dbReference type="Proteomes" id="UP000095228"/>
    </source>
</evidence>
<dbReference type="OrthoDB" id="193051at2"/>
<keyword evidence="1" id="KW-0812">Transmembrane</keyword>
<protein>
    <recommendedName>
        <fullName evidence="4">DUF2937 domain-containing protein</fullName>
    </recommendedName>
</protein>
<sequence>MKPARGFLHIFDSLTDRILCVAGAVLFAQGPEFMQQYLQRLGGHLDEARRQLAVFQKTAGQAGLSLDQFIRQTGTNADPAVARLGGVMTDAADRVTSLQAAHDALLHSALWERPIIFLRHLDVGIARATGSVYQPAVPTTVEGLIYALVGMLCFLALYHFGLKNLLRVFRRPAGPRPAAA</sequence>
<organism evidence="2 3">
    <name type="scientific">Lacunisphaera limnophila</name>
    <dbReference type="NCBI Taxonomy" id="1838286"/>
    <lineage>
        <taxon>Bacteria</taxon>
        <taxon>Pseudomonadati</taxon>
        <taxon>Verrucomicrobiota</taxon>
        <taxon>Opitutia</taxon>
        <taxon>Opitutales</taxon>
        <taxon>Opitutaceae</taxon>
        <taxon>Lacunisphaera</taxon>
    </lineage>
</organism>
<dbReference type="STRING" id="1838286.Verru16b_02130"/>
<gene>
    <name evidence="2" type="ORF">Verru16b_02130</name>
</gene>
<keyword evidence="1" id="KW-0472">Membrane</keyword>
<evidence type="ECO:0008006" key="4">
    <source>
        <dbReference type="Google" id="ProtNLM"/>
    </source>
</evidence>